<dbReference type="AlphaFoldDB" id="A0A2T1DDR6"/>
<dbReference type="Pfam" id="PF20126">
    <property type="entry name" value="TumE"/>
    <property type="match status" value="1"/>
</dbReference>
<reference evidence="1 2" key="2">
    <citation type="submission" date="2018-03" db="EMBL/GenBank/DDBJ databases">
        <title>The ancient ancestry and fast evolution of plastids.</title>
        <authorList>
            <person name="Moore K.R."/>
            <person name="Magnabosco C."/>
            <person name="Momper L."/>
            <person name="Gold D.A."/>
            <person name="Bosak T."/>
            <person name="Fournier G.P."/>
        </authorList>
    </citation>
    <scope>NUCLEOTIDE SEQUENCE [LARGE SCALE GENOMIC DNA]</scope>
    <source>
        <strain evidence="1 2">ULC007</strain>
    </source>
</reference>
<evidence type="ECO:0000313" key="2">
    <source>
        <dbReference type="Proteomes" id="UP000238634"/>
    </source>
</evidence>
<dbReference type="OrthoDB" id="572460at2"/>
<dbReference type="RefSeq" id="WP_073072511.1">
    <property type="nucleotide sequence ID" value="NZ_MPPI01000016.1"/>
</dbReference>
<protein>
    <submittedName>
        <fullName evidence="1">Uncharacterized protein</fullName>
    </submittedName>
</protein>
<dbReference type="Proteomes" id="UP000238634">
    <property type="component" value="Unassembled WGS sequence"/>
</dbReference>
<dbReference type="InterPro" id="IPR045397">
    <property type="entry name" value="TumE-like"/>
</dbReference>
<evidence type="ECO:0000313" key="1">
    <source>
        <dbReference type="EMBL" id="PSB18604.1"/>
    </source>
</evidence>
<reference evidence="1 2" key="1">
    <citation type="submission" date="2018-02" db="EMBL/GenBank/DDBJ databases">
        <authorList>
            <person name="Cohen D.B."/>
            <person name="Kent A.D."/>
        </authorList>
    </citation>
    <scope>NUCLEOTIDE SEQUENCE [LARGE SCALE GENOMIC DNA]</scope>
    <source>
        <strain evidence="1 2">ULC007</strain>
    </source>
</reference>
<sequence>MPLEAYFQQIETAISTCSQLTSFTLDGEKRDTYEGFIRAEIKFTDGSILRVREFVSVEISVDRDMYAYQYMDATNSLIFRYDNTPHHKKLNLPTYPNHKHDGSEENVTTSSAPTLLDVLQEITARVESFL</sequence>
<comment type="caution">
    <text evidence="1">The sequence shown here is derived from an EMBL/GenBank/DDBJ whole genome shotgun (WGS) entry which is preliminary data.</text>
</comment>
<accession>A0A2T1DDR6</accession>
<dbReference type="STRING" id="1920490.GCA_001895925_00394"/>
<proteinExistence type="predicted"/>
<organism evidence="1 2">
    <name type="scientific">Phormidesmis priestleyi ULC007</name>
    <dbReference type="NCBI Taxonomy" id="1920490"/>
    <lineage>
        <taxon>Bacteria</taxon>
        <taxon>Bacillati</taxon>
        <taxon>Cyanobacteriota</taxon>
        <taxon>Cyanophyceae</taxon>
        <taxon>Leptolyngbyales</taxon>
        <taxon>Leptolyngbyaceae</taxon>
        <taxon>Phormidesmis</taxon>
    </lineage>
</organism>
<dbReference type="EMBL" id="PVWG01000016">
    <property type="protein sequence ID" value="PSB18604.1"/>
    <property type="molecule type" value="Genomic_DNA"/>
</dbReference>
<name>A0A2T1DDR6_9CYAN</name>
<gene>
    <name evidence="1" type="ORF">C7B65_15030</name>
</gene>
<keyword evidence="2" id="KW-1185">Reference proteome</keyword>